<feature type="chain" id="PRO_5014792154" evidence="1">
    <location>
        <begin position="21"/>
        <end position="69"/>
    </location>
</feature>
<dbReference type="AlphaFoldDB" id="A0A2M4CEJ9"/>
<dbReference type="EMBL" id="GGFJ01014609">
    <property type="protein sequence ID" value="MBW63750.1"/>
    <property type="molecule type" value="Transcribed_RNA"/>
</dbReference>
<proteinExistence type="predicted"/>
<accession>A0A2M4CEJ9</accession>
<evidence type="ECO:0000313" key="2">
    <source>
        <dbReference type="EMBL" id="MBW63750.1"/>
    </source>
</evidence>
<evidence type="ECO:0000256" key="1">
    <source>
        <dbReference type="SAM" id="SignalP"/>
    </source>
</evidence>
<name>A0A2M4CEJ9_9DIPT</name>
<protein>
    <submittedName>
        <fullName evidence="2">Putative secreted protein</fullName>
    </submittedName>
</protein>
<keyword evidence="1" id="KW-0732">Signal</keyword>
<feature type="signal peptide" evidence="1">
    <location>
        <begin position="1"/>
        <end position="20"/>
    </location>
</feature>
<sequence length="69" mass="7801">MVTACIAYVMLLSLSGHSFKQSTIIAMEENPDSKNLLEYDVAGTCGNCDNFWATSIVRLRLIFQEFYET</sequence>
<reference evidence="2" key="1">
    <citation type="submission" date="2018-01" db="EMBL/GenBank/DDBJ databases">
        <title>An insight into the sialome of Amazonian anophelines.</title>
        <authorList>
            <person name="Ribeiro J.M."/>
            <person name="Scarpassa V."/>
            <person name="Calvo E."/>
        </authorList>
    </citation>
    <scope>NUCLEOTIDE SEQUENCE</scope>
    <source>
        <tissue evidence="2">Salivary glands</tissue>
    </source>
</reference>
<organism evidence="2">
    <name type="scientific">Anopheles marajoara</name>
    <dbReference type="NCBI Taxonomy" id="58244"/>
    <lineage>
        <taxon>Eukaryota</taxon>
        <taxon>Metazoa</taxon>
        <taxon>Ecdysozoa</taxon>
        <taxon>Arthropoda</taxon>
        <taxon>Hexapoda</taxon>
        <taxon>Insecta</taxon>
        <taxon>Pterygota</taxon>
        <taxon>Neoptera</taxon>
        <taxon>Endopterygota</taxon>
        <taxon>Diptera</taxon>
        <taxon>Nematocera</taxon>
        <taxon>Culicoidea</taxon>
        <taxon>Culicidae</taxon>
        <taxon>Anophelinae</taxon>
        <taxon>Anopheles</taxon>
    </lineage>
</organism>